<dbReference type="AlphaFoldDB" id="B8EP89"/>
<dbReference type="eggNOG" id="COG0456">
    <property type="taxonomic scope" value="Bacteria"/>
</dbReference>
<dbReference type="InterPro" id="IPR050680">
    <property type="entry name" value="YpeA/RimI_acetyltransf"/>
</dbReference>
<evidence type="ECO:0000259" key="3">
    <source>
        <dbReference type="PROSITE" id="PS51186"/>
    </source>
</evidence>
<dbReference type="Gene3D" id="3.40.630.30">
    <property type="match status" value="1"/>
</dbReference>
<keyword evidence="5" id="KW-1185">Reference proteome</keyword>
<name>B8EP89_METSB</name>
<feature type="domain" description="N-acetyltransferase" evidence="3">
    <location>
        <begin position="1"/>
        <end position="109"/>
    </location>
</feature>
<sequence length="109" mass="12216">MLRDIERSEIFVADLDDVVIGMAAIELFDEPAYQGAEPRQRACVMAIAVAEAHRRQGVATRLMQHVMDWLKTSEVVSIGLYVRAGNDGARGFYEKMGFEVEALAMQRLL</sequence>
<evidence type="ECO:0000256" key="2">
    <source>
        <dbReference type="ARBA" id="ARBA00023315"/>
    </source>
</evidence>
<evidence type="ECO:0000313" key="5">
    <source>
        <dbReference type="Proteomes" id="UP000002257"/>
    </source>
</evidence>
<dbReference type="GO" id="GO:0016747">
    <property type="term" value="F:acyltransferase activity, transferring groups other than amino-acyl groups"/>
    <property type="evidence" value="ECO:0007669"/>
    <property type="project" value="InterPro"/>
</dbReference>
<proteinExistence type="predicted"/>
<dbReference type="Proteomes" id="UP000002257">
    <property type="component" value="Chromosome"/>
</dbReference>
<keyword evidence="1 4" id="KW-0808">Transferase</keyword>
<evidence type="ECO:0000256" key="1">
    <source>
        <dbReference type="ARBA" id="ARBA00022679"/>
    </source>
</evidence>
<gene>
    <name evidence="4" type="ordered locus">Msil_0706</name>
</gene>
<dbReference type="STRING" id="395965.Msil_0706"/>
<keyword evidence="2" id="KW-0012">Acyltransferase</keyword>
<dbReference type="HOGENOM" id="CLU_2180793_0_0_5"/>
<reference evidence="4 5" key="1">
    <citation type="journal article" date="2010" name="J. Bacteriol.">
        <title>Complete genome sequence of the aerobic facultative methanotroph Methylocella silvestris BL2.</title>
        <authorList>
            <person name="Chen Y."/>
            <person name="Crombie A."/>
            <person name="Rahman M.T."/>
            <person name="Dedysh S.N."/>
            <person name="Liesack W."/>
            <person name="Stott M.B."/>
            <person name="Alam M."/>
            <person name="Theisen A.R."/>
            <person name="Murrell J.C."/>
            <person name="Dunfield P.F."/>
        </authorList>
    </citation>
    <scope>NUCLEOTIDE SEQUENCE [LARGE SCALE GENOMIC DNA]</scope>
    <source>
        <strain evidence="5">DSM 15510 / CIP 108128 / LMG 27833 / NCIMB 13906 / BL2</strain>
    </source>
</reference>
<dbReference type="InterPro" id="IPR016181">
    <property type="entry name" value="Acyl_CoA_acyltransferase"/>
</dbReference>
<dbReference type="PROSITE" id="PS51186">
    <property type="entry name" value="GNAT"/>
    <property type="match status" value="1"/>
</dbReference>
<dbReference type="InterPro" id="IPR000182">
    <property type="entry name" value="GNAT_dom"/>
</dbReference>
<dbReference type="KEGG" id="msl:Msil_0706"/>
<accession>B8EP89</accession>
<organism evidence="4 5">
    <name type="scientific">Methylocella silvestris (strain DSM 15510 / CIP 108128 / LMG 27833 / NCIMB 13906 / BL2)</name>
    <dbReference type="NCBI Taxonomy" id="395965"/>
    <lineage>
        <taxon>Bacteria</taxon>
        <taxon>Pseudomonadati</taxon>
        <taxon>Pseudomonadota</taxon>
        <taxon>Alphaproteobacteria</taxon>
        <taxon>Hyphomicrobiales</taxon>
        <taxon>Beijerinckiaceae</taxon>
        <taxon>Methylocella</taxon>
    </lineage>
</organism>
<protein>
    <submittedName>
        <fullName evidence="4">GCN5-related N-acetyltransferase</fullName>
    </submittedName>
</protein>
<dbReference type="PANTHER" id="PTHR43420">
    <property type="entry name" value="ACETYLTRANSFERASE"/>
    <property type="match status" value="1"/>
</dbReference>
<dbReference type="CDD" id="cd04301">
    <property type="entry name" value="NAT_SF"/>
    <property type="match status" value="1"/>
</dbReference>
<evidence type="ECO:0000313" key="4">
    <source>
        <dbReference type="EMBL" id="ACK49677.1"/>
    </source>
</evidence>
<dbReference type="EMBL" id="CP001280">
    <property type="protein sequence ID" value="ACK49677.1"/>
    <property type="molecule type" value="Genomic_DNA"/>
</dbReference>
<dbReference type="SUPFAM" id="SSF55729">
    <property type="entry name" value="Acyl-CoA N-acyltransferases (Nat)"/>
    <property type="match status" value="1"/>
</dbReference>
<dbReference type="Pfam" id="PF00583">
    <property type="entry name" value="Acetyltransf_1"/>
    <property type="match status" value="1"/>
</dbReference>